<evidence type="ECO:0000313" key="7">
    <source>
        <dbReference type="EMBL" id="REK74339.1"/>
    </source>
</evidence>
<evidence type="ECO:0000256" key="3">
    <source>
        <dbReference type="ARBA" id="ARBA00023015"/>
    </source>
</evidence>
<dbReference type="GO" id="GO:0005737">
    <property type="term" value="C:cytoplasm"/>
    <property type="evidence" value="ECO:0007669"/>
    <property type="project" value="UniProtKB-SubCell"/>
</dbReference>
<dbReference type="InterPro" id="IPR036388">
    <property type="entry name" value="WH-like_DNA-bd_sf"/>
</dbReference>
<protein>
    <submittedName>
        <fullName evidence="7">MarR family transcriptional regulator</fullName>
    </submittedName>
</protein>
<dbReference type="PANTHER" id="PTHR33164:SF5">
    <property type="entry name" value="ORGANIC HYDROPEROXIDE RESISTANCE TRANSCRIPTIONAL REGULATOR"/>
    <property type="match status" value="1"/>
</dbReference>
<evidence type="ECO:0000256" key="2">
    <source>
        <dbReference type="ARBA" id="ARBA00022490"/>
    </source>
</evidence>
<keyword evidence="5" id="KW-0804">Transcription</keyword>
<keyword evidence="8" id="KW-1185">Reference proteome</keyword>
<dbReference type="PROSITE" id="PS50995">
    <property type="entry name" value="HTH_MARR_2"/>
    <property type="match status" value="1"/>
</dbReference>
<comment type="caution">
    <text evidence="7">The sequence shown here is derived from an EMBL/GenBank/DDBJ whole genome shotgun (WGS) entry which is preliminary data.</text>
</comment>
<dbReference type="InterPro" id="IPR036390">
    <property type="entry name" value="WH_DNA-bd_sf"/>
</dbReference>
<dbReference type="GO" id="GO:0003700">
    <property type="term" value="F:DNA-binding transcription factor activity"/>
    <property type="evidence" value="ECO:0007669"/>
    <property type="project" value="InterPro"/>
</dbReference>
<dbReference type="GO" id="GO:0006950">
    <property type="term" value="P:response to stress"/>
    <property type="evidence" value="ECO:0007669"/>
    <property type="project" value="TreeGrafter"/>
</dbReference>
<dbReference type="Gene3D" id="1.10.10.10">
    <property type="entry name" value="Winged helix-like DNA-binding domain superfamily/Winged helix DNA-binding domain"/>
    <property type="match status" value="1"/>
</dbReference>
<dbReference type="GO" id="GO:0003677">
    <property type="term" value="F:DNA binding"/>
    <property type="evidence" value="ECO:0007669"/>
    <property type="project" value="UniProtKB-KW"/>
</dbReference>
<organism evidence="7 8">
    <name type="scientific">Paenibacillus paeoniae</name>
    <dbReference type="NCBI Taxonomy" id="2292705"/>
    <lineage>
        <taxon>Bacteria</taxon>
        <taxon>Bacillati</taxon>
        <taxon>Bacillota</taxon>
        <taxon>Bacilli</taxon>
        <taxon>Bacillales</taxon>
        <taxon>Paenibacillaceae</taxon>
        <taxon>Paenibacillus</taxon>
    </lineage>
</organism>
<evidence type="ECO:0000256" key="1">
    <source>
        <dbReference type="ARBA" id="ARBA00004496"/>
    </source>
</evidence>
<dbReference type="RefSeq" id="WP_116047596.1">
    <property type="nucleotide sequence ID" value="NZ_QUBQ01000003.1"/>
</dbReference>
<name>A0A371PEM7_9BACL</name>
<dbReference type="InterPro" id="IPR055166">
    <property type="entry name" value="Transc_reg_Sar_Rot_HTH"/>
</dbReference>
<dbReference type="InterPro" id="IPR039422">
    <property type="entry name" value="MarR/SlyA-like"/>
</dbReference>
<dbReference type="Pfam" id="PF22381">
    <property type="entry name" value="Staph_reg_Sar_Rot"/>
    <property type="match status" value="1"/>
</dbReference>
<keyword evidence="3" id="KW-0805">Transcription regulation</keyword>
<dbReference type="SUPFAM" id="SSF46785">
    <property type="entry name" value="Winged helix' DNA-binding domain"/>
    <property type="match status" value="1"/>
</dbReference>
<dbReference type="InterPro" id="IPR000835">
    <property type="entry name" value="HTH_MarR-typ"/>
</dbReference>
<dbReference type="Proteomes" id="UP000261905">
    <property type="component" value="Unassembled WGS sequence"/>
</dbReference>
<evidence type="ECO:0000256" key="4">
    <source>
        <dbReference type="ARBA" id="ARBA00023125"/>
    </source>
</evidence>
<proteinExistence type="predicted"/>
<keyword evidence="2" id="KW-0963">Cytoplasm</keyword>
<dbReference type="PRINTS" id="PR00598">
    <property type="entry name" value="HTHMARR"/>
</dbReference>
<keyword evidence="4" id="KW-0238">DNA-binding</keyword>
<dbReference type="SMART" id="SM00347">
    <property type="entry name" value="HTH_MARR"/>
    <property type="match status" value="1"/>
</dbReference>
<evidence type="ECO:0000313" key="8">
    <source>
        <dbReference type="Proteomes" id="UP000261905"/>
    </source>
</evidence>
<dbReference type="PANTHER" id="PTHR33164">
    <property type="entry name" value="TRANSCRIPTIONAL REGULATOR, MARR FAMILY"/>
    <property type="match status" value="1"/>
</dbReference>
<evidence type="ECO:0000256" key="5">
    <source>
        <dbReference type="ARBA" id="ARBA00023163"/>
    </source>
</evidence>
<dbReference type="EMBL" id="QUBQ01000003">
    <property type="protein sequence ID" value="REK74339.1"/>
    <property type="molecule type" value="Genomic_DNA"/>
</dbReference>
<dbReference type="AlphaFoldDB" id="A0A371PEM7"/>
<evidence type="ECO:0000259" key="6">
    <source>
        <dbReference type="PROSITE" id="PS50995"/>
    </source>
</evidence>
<accession>A0A371PEM7</accession>
<gene>
    <name evidence="7" type="ORF">DX130_17590</name>
</gene>
<feature type="domain" description="HTH marR-type" evidence="6">
    <location>
        <begin position="10"/>
        <end position="140"/>
    </location>
</feature>
<dbReference type="OrthoDB" id="9806864at2"/>
<dbReference type="FunFam" id="1.10.10.10:FF:000163">
    <property type="entry name" value="MarR family transcriptional regulator"/>
    <property type="match status" value="1"/>
</dbReference>
<comment type="subcellular location">
    <subcellularLocation>
        <location evidence="1">Cytoplasm</location>
    </subcellularLocation>
</comment>
<reference evidence="7 8" key="1">
    <citation type="submission" date="2018-08" db="EMBL/GenBank/DDBJ databases">
        <title>Paenibacillus sp. M4BSY-1, whole genome shotgun sequence.</title>
        <authorList>
            <person name="Tuo L."/>
        </authorList>
    </citation>
    <scope>NUCLEOTIDE SEQUENCE [LARGE SCALE GENOMIC DNA]</scope>
    <source>
        <strain evidence="7 8">M4BSY-1</strain>
    </source>
</reference>
<sequence>METDQTLKLENQICFAIYACSRELTKLYRPLLQEIGLTYTQYVTMIALWEKDQVTVSALGARLYLDSGTLTPLLKKLEAAGFITRNRDKNDERNVVIALTEQGSLLREKAVDIPEKLLCQLNASPEEGTLMLMQIQELMARMQQRAPVEANTEGDE</sequence>